<dbReference type="OrthoDB" id="9788924at2"/>
<dbReference type="NCBIfam" id="TIGR03590">
    <property type="entry name" value="PseG"/>
    <property type="match status" value="1"/>
</dbReference>
<comment type="caution">
    <text evidence="4">The sequence shown here is derived from an EMBL/GenBank/DDBJ whole genome shotgun (WGS) entry which is preliminary data.</text>
</comment>
<dbReference type="InterPro" id="IPR007235">
    <property type="entry name" value="Glyco_trans_28_C"/>
</dbReference>
<gene>
    <name evidence="4" type="primary">pseG</name>
    <name evidence="4" type="ORF">CLH62_04075</name>
</gene>
<dbReference type="GO" id="GO:0016758">
    <property type="term" value="F:hexosyltransferase activity"/>
    <property type="evidence" value="ECO:0007669"/>
    <property type="project" value="InterPro"/>
</dbReference>
<dbReference type="Pfam" id="PF04101">
    <property type="entry name" value="Glyco_tran_28_C"/>
    <property type="match status" value="1"/>
</dbReference>
<sequence>MVGGRVGDCMRFVMFRADASLETGSGHVMRCLTLAGELRDRGVQCVFLSCSQTGDLCSLIESSGFKVLRLEGRDESLTDDDGSHVTDDDWFDRMQQFDADQSIRALAGRQPDWLVVDHYALSEKWESELRPYCKKIMVIDDLANRSHDCDLLLDQTYGRLPASYRKLAPSESRLLCGAHFSLLRPQFSELRDSSLQRRIRPRLQNILISIGGVDQDNLTHRALRVLDSLDWHQEKNVTVVMGPSSPWVEAIRKLAGSIKLKVEVLVGIGNMAEVMEQQDFVIGAAGSSIWERCCLGLPSAMVVVAENQVFAARELEETGAVRILESGERFEDSLTRVLMDLDSYPGQLVAMSKAAAAITDGRGVFRVVATLLELGGDHELRE</sequence>
<feature type="active site" description="Proton acceptor" evidence="1">
    <location>
        <position position="27"/>
    </location>
</feature>
<dbReference type="Proteomes" id="UP000229044">
    <property type="component" value="Unassembled WGS sequence"/>
</dbReference>
<dbReference type="AlphaFoldDB" id="A0A2G1VJ16"/>
<evidence type="ECO:0000313" key="5">
    <source>
        <dbReference type="Proteomes" id="UP000229044"/>
    </source>
</evidence>
<dbReference type="SUPFAM" id="SSF53756">
    <property type="entry name" value="UDP-Glycosyltransferase/glycogen phosphorylase"/>
    <property type="match status" value="1"/>
</dbReference>
<dbReference type="InterPro" id="IPR020023">
    <property type="entry name" value="PseG"/>
</dbReference>
<reference evidence="4 5" key="1">
    <citation type="submission" date="2017-09" db="EMBL/GenBank/DDBJ databases">
        <title>The draft genome sequences of Marinobacter guineae M3B.</title>
        <authorList>
            <person name="Cao J."/>
        </authorList>
    </citation>
    <scope>NUCLEOTIDE SEQUENCE [LARGE SCALE GENOMIC DNA]</scope>
    <source>
        <strain evidence="4 5">M3B</strain>
    </source>
</reference>
<keyword evidence="5" id="KW-1185">Reference proteome</keyword>
<evidence type="ECO:0000259" key="3">
    <source>
        <dbReference type="Pfam" id="PF04101"/>
    </source>
</evidence>
<dbReference type="Gene3D" id="3.40.50.11190">
    <property type="match status" value="1"/>
</dbReference>
<dbReference type="PANTHER" id="PTHR21015:SF22">
    <property type="entry name" value="GLYCOSYLTRANSFERASE"/>
    <property type="match status" value="1"/>
</dbReference>
<feature type="binding site" evidence="2">
    <location>
        <position position="291"/>
    </location>
    <ligand>
        <name>substrate</name>
    </ligand>
</feature>
<proteinExistence type="predicted"/>
<accession>A0A2G1VJ16</accession>
<name>A0A2G1VJ16_9GAMM</name>
<evidence type="ECO:0000313" key="4">
    <source>
        <dbReference type="EMBL" id="PHQ26771.1"/>
    </source>
</evidence>
<organism evidence="4 5">
    <name type="scientific">Marinobacter guineae</name>
    <dbReference type="NCBI Taxonomy" id="432303"/>
    <lineage>
        <taxon>Bacteria</taxon>
        <taxon>Pseudomonadati</taxon>
        <taxon>Pseudomonadota</taxon>
        <taxon>Gammaproteobacteria</taxon>
        <taxon>Pseudomonadales</taxon>
        <taxon>Marinobacteraceae</taxon>
        <taxon>Marinobacter</taxon>
    </lineage>
</organism>
<keyword evidence="4" id="KW-0378">Hydrolase</keyword>
<dbReference type="EMBL" id="NTFI01000001">
    <property type="protein sequence ID" value="PHQ26771.1"/>
    <property type="molecule type" value="Genomic_DNA"/>
</dbReference>
<feature type="binding site" evidence="2">
    <location>
        <position position="184"/>
    </location>
    <ligand>
        <name>substrate</name>
    </ligand>
</feature>
<dbReference type="Gene3D" id="3.40.50.2000">
    <property type="entry name" value="Glycogen Phosphorylase B"/>
    <property type="match status" value="1"/>
</dbReference>
<evidence type="ECO:0000256" key="1">
    <source>
        <dbReference type="PIRSR" id="PIRSR620023-1"/>
    </source>
</evidence>
<dbReference type="PANTHER" id="PTHR21015">
    <property type="entry name" value="UDP-N-ACETYLGLUCOSAMINE--N-ACETYLMURAMYL-(PENTAPEPTIDE) PYROPHOSPHORYL-UNDECAPRENOL N-ACETYLGLUCOSAMINE TRANSFERASE 1"/>
    <property type="match status" value="1"/>
</dbReference>
<dbReference type="GO" id="GO:0016787">
    <property type="term" value="F:hydrolase activity"/>
    <property type="evidence" value="ECO:0007669"/>
    <property type="project" value="UniProtKB-KW"/>
</dbReference>
<feature type="domain" description="Glycosyl transferase family 28 C-terminal" evidence="3">
    <location>
        <begin position="207"/>
        <end position="355"/>
    </location>
</feature>
<evidence type="ECO:0000256" key="2">
    <source>
        <dbReference type="PIRSR" id="PIRSR620023-2"/>
    </source>
</evidence>
<protein>
    <submittedName>
        <fullName evidence="4">UDP-2,4-diacetamido-2,4, 6-trideoxy-beta-L-altropyranose hydrolase</fullName>
    </submittedName>
</protein>